<dbReference type="SUPFAM" id="SSF158472">
    <property type="entry name" value="HAMP domain-like"/>
    <property type="match status" value="1"/>
</dbReference>
<dbReference type="InterPro" id="IPR003661">
    <property type="entry name" value="HisK_dim/P_dom"/>
</dbReference>
<organism evidence="12 13">
    <name type="scientific">Enterococcus hermanniensis</name>
    <dbReference type="NCBI Taxonomy" id="249189"/>
    <lineage>
        <taxon>Bacteria</taxon>
        <taxon>Bacillati</taxon>
        <taxon>Bacillota</taxon>
        <taxon>Bacilli</taxon>
        <taxon>Lactobacillales</taxon>
        <taxon>Enterococcaceae</taxon>
        <taxon>Enterococcus</taxon>
    </lineage>
</organism>
<dbReference type="SUPFAM" id="SSF47384">
    <property type="entry name" value="Homodimeric domain of signal transducing histidine kinase"/>
    <property type="match status" value="1"/>
</dbReference>
<accession>A0A1L8TQR8</accession>
<feature type="transmembrane region" description="Helical" evidence="10">
    <location>
        <begin position="35"/>
        <end position="55"/>
    </location>
</feature>
<dbReference type="SMART" id="SM00304">
    <property type="entry name" value="HAMP"/>
    <property type="match status" value="1"/>
</dbReference>
<keyword evidence="6 10" id="KW-0812">Transmembrane</keyword>
<dbReference type="InterPro" id="IPR050398">
    <property type="entry name" value="HssS/ArlS-like"/>
</dbReference>
<evidence type="ECO:0000313" key="13">
    <source>
        <dbReference type="Proteomes" id="UP000182077"/>
    </source>
</evidence>
<dbReference type="Gene3D" id="6.10.340.10">
    <property type="match status" value="1"/>
</dbReference>
<dbReference type="InterPro" id="IPR036097">
    <property type="entry name" value="HisK_dim/P_sf"/>
</dbReference>
<evidence type="ECO:0000256" key="9">
    <source>
        <dbReference type="ARBA" id="ARBA00023136"/>
    </source>
</evidence>
<dbReference type="CDD" id="cd00082">
    <property type="entry name" value="HisKA"/>
    <property type="match status" value="1"/>
</dbReference>
<name>A0A1L8TQR8_9ENTE</name>
<dbReference type="Pfam" id="PF00512">
    <property type="entry name" value="HisKA"/>
    <property type="match status" value="1"/>
</dbReference>
<dbReference type="EC" id="2.7.13.3" evidence="3"/>
<dbReference type="EMBL" id="JXKQ01000002">
    <property type="protein sequence ID" value="OJG46669.1"/>
    <property type="molecule type" value="Genomic_DNA"/>
</dbReference>
<keyword evidence="7" id="KW-0418">Kinase</keyword>
<evidence type="ECO:0000256" key="2">
    <source>
        <dbReference type="ARBA" id="ARBA00004141"/>
    </source>
</evidence>
<evidence type="ECO:0000256" key="8">
    <source>
        <dbReference type="ARBA" id="ARBA00022989"/>
    </source>
</evidence>
<keyword evidence="8 10" id="KW-1133">Transmembrane helix</keyword>
<keyword evidence="5" id="KW-0808">Transferase</keyword>
<comment type="caution">
    <text evidence="12">The sequence shown here is derived from an EMBL/GenBank/DDBJ whole genome shotgun (WGS) entry which is preliminary data.</text>
</comment>
<dbReference type="STRING" id="249189.RV04_GL001097"/>
<dbReference type="PANTHER" id="PTHR45528">
    <property type="entry name" value="SENSOR HISTIDINE KINASE CPXA"/>
    <property type="match status" value="1"/>
</dbReference>
<dbReference type="AlphaFoldDB" id="A0A1L8TQR8"/>
<feature type="domain" description="HAMP" evidence="11">
    <location>
        <begin position="59"/>
        <end position="115"/>
    </location>
</feature>
<dbReference type="Proteomes" id="UP000182077">
    <property type="component" value="Unassembled WGS sequence"/>
</dbReference>
<evidence type="ECO:0000256" key="6">
    <source>
        <dbReference type="ARBA" id="ARBA00022692"/>
    </source>
</evidence>
<dbReference type="SMART" id="SM00388">
    <property type="entry name" value="HisKA"/>
    <property type="match status" value="1"/>
</dbReference>
<dbReference type="PANTHER" id="PTHR45528:SF11">
    <property type="entry name" value="HISTIDINE KINASE"/>
    <property type="match status" value="1"/>
</dbReference>
<comment type="catalytic activity">
    <reaction evidence="1">
        <text>ATP + protein L-histidine = ADP + protein N-phospho-L-histidine.</text>
        <dbReference type="EC" id="2.7.13.3"/>
    </reaction>
</comment>
<evidence type="ECO:0000256" key="7">
    <source>
        <dbReference type="ARBA" id="ARBA00022777"/>
    </source>
</evidence>
<evidence type="ECO:0000256" key="5">
    <source>
        <dbReference type="ARBA" id="ARBA00022679"/>
    </source>
</evidence>
<reference evidence="12 13" key="1">
    <citation type="submission" date="2014-12" db="EMBL/GenBank/DDBJ databases">
        <title>Draft genome sequences of 29 type strains of Enterococci.</title>
        <authorList>
            <person name="Zhong Z."/>
            <person name="Sun Z."/>
            <person name="Liu W."/>
            <person name="Zhang W."/>
            <person name="Zhang H."/>
        </authorList>
    </citation>
    <scope>NUCLEOTIDE SEQUENCE [LARGE SCALE GENOMIC DNA]</scope>
    <source>
        <strain evidence="12 13">DSM 17122</strain>
    </source>
</reference>
<evidence type="ECO:0000259" key="11">
    <source>
        <dbReference type="PROSITE" id="PS50885"/>
    </source>
</evidence>
<sequence length="209" mass="23560">MRAFISIFLLLMLIGAVPGLFYGGSFSIHTVLKNASWFLIYWFIIALVFSLVTSYQKYRSYDKPIAELSEASKKVAAGDFSVYIDPKIVQNRNPYFGRMIKDFNSMVQELGSVETLKTDFVSSVSHELKTPLAVIQNYAVVLRQQSISEKEREIYLAEIENASNDLAATVSNILLLNKLDNQGIVSKAQPFNLVEQLSEILISFESLLE</sequence>
<comment type="subcellular location">
    <subcellularLocation>
        <location evidence="2">Membrane</location>
        <topology evidence="2">Multi-pass membrane protein</topology>
    </subcellularLocation>
</comment>
<dbReference type="GO" id="GO:0005886">
    <property type="term" value="C:plasma membrane"/>
    <property type="evidence" value="ECO:0007669"/>
    <property type="project" value="TreeGrafter"/>
</dbReference>
<evidence type="ECO:0000256" key="10">
    <source>
        <dbReference type="SAM" id="Phobius"/>
    </source>
</evidence>
<evidence type="ECO:0000256" key="1">
    <source>
        <dbReference type="ARBA" id="ARBA00000085"/>
    </source>
</evidence>
<dbReference type="PROSITE" id="PS50885">
    <property type="entry name" value="HAMP"/>
    <property type="match status" value="1"/>
</dbReference>
<keyword evidence="4" id="KW-0597">Phosphoprotein</keyword>
<keyword evidence="9 10" id="KW-0472">Membrane</keyword>
<dbReference type="CDD" id="cd06225">
    <property type="entry name" value="HAMP"/>
    <property type="match status" value="1"/>
</dbReference>
<evidence type="ECO:0000256" key="4">
    <source>
        <dbReference type="ARBA" id="ARBA00022553"/>
    </source>
</evidence>
<dbReference type="Gene3D" id="1.10.287.130">
    <property type="match status" value="1"/>
</dbReference>
<gene>
    <name evidence="12" type="ORF">RV04_GL001097</name>
</gene>
<protein>
    <recommendedName>
        <fullName evidence="3">histidine kinase</fullName>
        <ecNumber evidence="3">2.7.13.3</ecNumber>
    </recommendedName>
</protein>
<dbReference type="GO" id="GO:0000155">
    <property type="term" value="F:phosphorelay sensor kinase activity"/>
    <property type="evidence" value="ECO:0007669"/>
    <property type="project" value="InterPro"/>
</dbReference>
<evidence type="ECO:0000256" key="3">
    <source>
        <dbReference type="ARBA" id="ARBA00012438"/>
    </source>
</evidence>
<keyword evidence="13" id="KW-1185">Reference proteome</keyword>
<evidence type="ECO:0000313" key="12">
    <source>
        <dbReference type="EMBL" id="OJG46669.1"/>
    </source>
</evidence>
<dbReference type="InterPro" id="IPR003660">
    <property type="entry name" value="HAMP_dom"/>
</dbReference>
<proteinExistence type="predicted"/>